<comment type="caution">
    <text evidence="2">The sequence shown here is derived from an EMBL/GenBank/DDBJ whole genome shotgun (WGS) entry which is preliminary data.</text>
</comment>
<feature type="signal peptide" evidence="1">
    <location>
        <begin position="1"/>
        <end position="21"/>
    </location>
</feature>
<keyword evidence="1" id="KW-0732">Signal</keyword>
<dbReference type="Gene3D" id="3.90.280.10">
    <property type="entry name" value="PEBP-like"/>
    <property type="match status" value="1"/>
</dbReference>
<dbReference type="Proteomes" id="UP000758155">
    <property type="component" value="Unassembled WGS sequence"/>
</dbReference>
<dbReference type="CDD" id="cd00866">
    <property type="entry name" value="PEBP_euk"/>
    <property type="match status" value="1"/>
</dbReference>
<dbReference type="OrthoDB" id="5231984at2759"/>
<dbReference type="EMBL" id="SWKV01000001">
    <property type="protein sequence ID" value="KAF3048310.1"/>
    <property type="molecule type" value="Genomic_DNA"/>
</dbReference>
<reference evidence="2" key="1">
    <citation type="submission" date="2019-04" db="EMBL/GenBank/DDBJ databases">
        <title>Sequencing of skin fungus with MAO and IRED activity.</title>
        <authorList>
            <person name="Marsaioli A.J."/>
            <person name="Bonatto J.M.C."/>
            <person name="Reis Junior O."/>
        </authorList>
    </citation>
    <scope>NUCLEOTIDE SEQUENCE</scope>
    <source>
        <strain evidence="2">28M1</strain>
    </source>
</reference>
<evidence type="ECO:0000313" key="2">
    <source>
        <dbReference type="EMBL" id="KAF3048310.1"/>
    </source>
</evidence>
<sequence>MAIRFFQRATAIAALLSTALAQTPNIIPEDLRSGFDNEEVQVSFSSNAVTGFASGTTFSKDAVSNEPTFALGDSNGISPSTLYTLIMVDTTCPSARTLHYARSNFKFAFAGGTNIETESAPLLDYKAPGTFQEQGDARQYVFLMYTNPQRREIRELRLPAEGEPFDVQKFQADNALKNPVAGYGSCKQFPDAEHIGQIERGECWVAKPDSDFSEHGDFSSKRASIFVITIWRRRRTRHFANKRGPDAGPGYIFACAADGRG</sequence>
<dbReference type="AlphaFoldDB" id="A0A9P4X211"/>
<dbReference type="InterPro" id="IPR035810">
    <property type="entry name" value="PEBP_euk"/>
</dbReference>
<name>A0A9P4X211_9PLEO</name>
<organism evidence="2 3">
    <name type="scientific">Didymella heteroderae</name>
    <dbReference type="NCBI Taxonomy" id="1769908"/>
    <lineage>
        <taxon>Eukaryota</taxon>
        <taxon>Fungi</taxon>
        <taxon>Dikarya</taxon>
        <taxon>Ascomycota</taxon>
        <taxon>Pezizomycotina</taxon>
        <taxon>Dothideomycetes</taxon>
        <taxon>Pleosporomycetidae</taxon>
        <taxon>Pleosporales</taxon>
        <taxon>Pleosporineae</taxon>
        <taxon>Didymellaceae</taxon>
        <taxon>Didymella</taxon>
    </lineage>
</organism>
<dbReference type="PANTHER" id="PTHR11362:SF82">
    <property type="entry name" value="PHOSPHATIDYLETHANOLAMINE-BINDING PROTEIN 4"/>
    <property type="match status" value="1"/>
</dbReference>
<dbReference type="InterPro" id="IPR036610">
    <property type="entry name" value="PEBP-like_sf"/>
</dbReference>
<evidence type="ECO:0000256" key="1">
    <source>
        <dbReference type="SAM" id="SignalP"/>
    </source>
</evidence>
<gene>
    <name evidence="2" type="ORF">E8E12_011675</name>
</gene>
<protein>
    <submittedName>
        <fullName evidence="2">Uncharacterized protein</fullName>
    </submittedName>
</protein>
<keyword evidence="3" id="KW-1185">Reference proteome</keyword>
<proteinExistence type="predicted"/>
<feature type="chain" id="PRO_5040108201" evidence="1">
    <location>
        <begin position="22"/>
        <end position="261"/>
    </location>
</feature>
<evidence type="ECO:0000313" key="3">
    <source>
        <dbReference type="Proteomes" id="UP000758155"/>
    </source>
</evidence>
<accession>A0A9P4X211</accession>
<dbReference type="PANTHER" id="PTHR11362">
    <property type="entry name" value="PHOSPHATIDYLETHANOLAMINE-BINDING PROTEIN"/>
    <property type="match status" value="1"/>
</dbReference>
<dbReference type="SUPFAM" id="SSF49777">
    <property type="entry name" value="PEBP-like"/>
    <property type="match status" value="1"/>
</dbReference>